<feature type="region of interest" description="Disordered" evidence="1">
    <location>
        <begin position="290"/>
        <end position="322"/>
    </location>
</feature>
<proteinExistence type="predicted"/>
<sequence>MPLTAPVLVSELGGTRPKPNGQVIVTRKFLISGTLPGLPERLSPPQLPYDSQILRFRASPTPDSIRERLLACMSGQLRTSSTPTATFPGSELLYGGGSDGLHRPSHGSDDMSAPDLSGYERDRQRLRDLEIGNKRPTSRSKRPSYATVEKTGSDREESRPVHNSLPAKTPALRNTGIRSSLVRGEQLLSQRNSGAREPEDLIAMGTLWSPANNTITTTNNNNNNNSGASSSGPTRSSSNTTASNKSLSGNNNGSSSSNNNNNNGGGGVCGSQRKPISVAMSSGRLGHSSSFNGLSNLAAGRTQQRDKDVKEVEPKYPDPLVGAPASFQQRLMELGALEAETIRWERIKKVKKKPKQDRDS</sequence>
<name>A0ABM0ZXU4_APLCA</name>
<evidence type="ECO:0000313" key="2">
    <source>
        <dbReference type="Proteomes" id="UP000694888"/>
    </source>
</evidence>
<gene>
    <name evidence="3" type="primary">LOC101858227</name>
</gene>
<dbReference type="Proteomes" id="UP000694888">
    <property type="component" value="Unplaced"/>
</dbReference>
<keyword evidence="2" id="KW-1185">Reference proteome</keyword>
<evidence type="ECO:0000256" key="1">
    <source>
        <dbReference type="SAM" id="MobiDB-lite"/>
    </source>
</evidence>
<accession>A0ABM0ZXU4</accession>
<evidence type="ECO:0000313" key="3">
    <source>
        <dbReference type="RefSeq" id="XP_012936719.1"/>
    </source>
</evidence>
<protein>
    <submittedName>
        <fullName evidence="3">AAC-rich mRNA clone AAC11 protein</fullName>
    </submittedName>
</protein>
<feature type="compositionally biased region" description="Low complexity" evidence="1">
    <location>
        <begin position="212"/>
        <end position="262"/>
    </location>
</feature>
<feature type="region of interest" description="Disordered" evidence="1">
    <location>
        <begin position="78"/>
        <end position="178"/>
    </location>
</feature>
<feature type="region of interest" description="Disordered" evidence="1">
    <location>
        <begin position="212"/>
        <end position="274"/>
    </location>
</feature>
<feature type="compositionally biased region" description="Basic and acidic residues" evidence="1">
    <location>
        <begin position="100"/>
        <end position="109"/>
    </location>
</feature>
<reference evidence="3" key="1">
    <citation type="submission" date="2025-08" db="UniProtKB">
        <authorList>
            <consortium name="RefSeq"/>
        </authorList>
    </citation>
    <scope>IDENTIFICATION</scope>
</reference>
<feature type="compositionally biased region" description="Polar residues" evidence="1">
    <location>
        <begin position="78"/>
        <end position="87"/>
    </location>
</feature>
<feature type="compositionally biased region" description="Basic and acidic residues" evidence="1">
    <location>
        <begin position="151"/>
        <end position="160"/>
    </location>
</feature>
<dbReference type="GeneID" id="101858227"/>
<dbReference type="RefSeq" id="XP_012936719.1">
    <property type="nucleotide sequence ID" value="XM_013081265.2"/>
</dbReference>
<organism evidence="2 3">
    <name type="scientific">Aplysia californica</name>
    <name type="common">California sea hare</name>
    <dbReference type="NCBI Taxonomy" id="6500"/>
    <lineage>
        <taxon>Eukaryota</taxon>
        <taxon>Metazoa</taxon>
        <taxon>Spiralia</taxon>
        <taxon>Lophotrochozoa</taxon>
        <taxon>Mollusca</taxon>
        <taxon>Gastropoda</taxon>
        <taxon>Heterobranchia</taxon>
        <taxon>Euthyneura</taxon>
        <taxon>Tectipleura</taxon>
        <taxon>Aplysiida</taxon>
        <taxon>Aplysioidea</taxon>
        <taxon>Aplysiidae</taxon>
        <taxon>Aplysia</taxon>
    </lineage>
</organism>
<feature type="compositionally biased region" description="Basic and acidic residues" evidence="1">
    <location>
        <begin position="303"/>
        <end position="316"/>
    </location>
</feature>
<feature type="compositionally biased region" description="Basic and acidic residues" evidence="1">
    <location>
        <begin position="118"/>
        <end position="133"/>
    </location>
</feature>